<keyword evidence="2" id="KW-0449">Lipoprotein</keyword>
<organism evidence="2 3">
    <name type="scientific">Pseudomonas helleri</name>
    <dbReference type="NCBI Taxonomy" id="1608996"/>
    <lineage>
        <taxon>Bacteria</taxon>
        <taxon>Pseudomonadati</taxon>
        <taxon>Pseudomonadota</taxon>
        <taxon>Gammaproteobacteria</taxon>
        <taxon>Pseudomonadales</taxon>
        <taxon>Pseudomonadaceae</taxon>
        <taxon>Pseudomonas</taxon>
    </lineage>
</organism>
<dbReference type="AlphaFoldDB" id="A0A7X1WVV2"/>
<dbReference type="InterPro" id="IPR023373">
    <property type="entry name" value="YmcC_sf"/>
</dbReference>
<sequence length="219" mass="24406">MKILRNLALLALPVVLSGCSPLMSASIDTLKASFQGAKSIDLTQAQVDALPYAQIQVTTSSSEGVMALARQRGELEFWIASGKQTLLIRNGFVVRSIGLLGGTDGTRFDGESPFKRGLHQLPDDYTSTRWIDLYEGQRTGLPVHSRFVRKSLETVEILDKEYELLRVDERMEIPDLGYSATNRYWVDPSSGVIQVSVQHLSPDLALRVMRLPKTREVSR</sequence>
<name>A0A7X1WVV2_9PSED</name>
<dbReference type="Proteomes" id="UP000447574">
    <property type="component" value="Unassembled WGS sequence"/>
</dbReference>
<keyword evidence="1" id="KW-0732">Signal</keyword>
<feature type="chain" id="PRO_5031077832" evidence="1">
    <location>
        <begin position="26"/>
        <end position="219"/>
    </location>
</feature>
<dbReference type="EMBL" id="WIWF01000055">
    <property type="protein sequence ID" value="MQT75621.1"/>
    <property type="molecule type" value="Genomic_DNA"/>
</dbReference>
<dbReference type="Pfam" id="PF11102">
    <property type="entry name" value="YjbF"/>
    <property type="match status" value="1"/>
</dbReference>
<reference evidence="2 3" key="1">
    <citation type="submission" date="2019-10" db="EMBL/GenBank/DDBJ databases">
        <title>Evaluation of single-gene subtyping targets for Pseudomonas.</title>
        <authorList>
            <person name="Reichler S.J."/>
            <person name="Orsi R.H."/>
            <person name="Wiedmann M."/>
            <person name="Martin N.H."/>
            <person name="Murphy S.I."/>
        </authorList>
    </citation>
    <scope>NUCLEOTIDE SEQUENCE [LARGE SCALE GENOMIC DNA]</scope>
    <source>
        <strain evidence="2 3">FSL R10-2932</strain>
    </source>
</reference>
<evidence type="ECO:0000256" key="1">
    <source>
        <dbReference type="SAM" id="SignalP"/>
    </source>
</evidence>
<dbReference type="PROSITE" id="PS51257">
    <property type="entry name" value="PROKAR_LIPOPROTEIN"/>
    <property type="match status" value="1"/>
</dbReference>
<accession>A0A7X1WVV2</accession>
<gene>
    <name evidence="2" type="ORF">GHO37_15070</name>
</gene>
<protein>
    <submittedName>
        <fullName evidence="2">YjbF family lipoprotein</fullName>
    </submittedName>
</protein>
<evidence type="ECO:0000313" key="2">
    <source>
        <dbReference type="EMBL" id="MQT75621.1"/>
    </source>
</evidence>
<dbReference type="RefSeq" id="WP_323371441.1">
    <property type="nucleotide sequence ID" value="NZ_WIWF01000055.1"/>
</dbReference>
<dbReference type="Gene3D" id="2.40.360.10">
    <property type="entry name" value="YmcC-like"/>
    <property type="match status" value="1"/>
</dbReference>
<feature type="signal peptide" evidence="1">
    <location>
        <begin position="1"/>
        <end position="25"/>
    </location>
</feature>
<comment type="caution">
    <text evidence="2">The sequence shown here is derived from an EMBL/GenBank/DDBJ whole genome shotgun (WGS) entry which is preliminary data.</text>
</comment>
<evidence type="ECO:0000313" key="3">
    <source>
        <dbReference type="Proteomes" id="UP000447574"/>
    </source>
</evidence>
<dbReference type="SUPFAM" id="SSF159270">
    <property type="entry name" value="YmcC-like"/>
    <property type="match status" value="1"/>
</dbReference>
<dbReference type="InterPro" id="IPR021308">
    <property type="entry name" value="GfcB"/>
</dbReference>
<proteinExistence type="predicted"/>